<protein>
    <submittedName>
        <fullName evidence="2">Uncharacterized protein</fullName>
    </submittedName>
</protein>
<keyword evidence="3" id="KW-1185">Reference proteome</keyword>
<sequence length="281" mass="29549">MWPTRQWRGRPVKRRLTLAPGETAYTACARVLLRGGVVEKSGESVSAAVLAERVGWCAELVSVMAAGLPAVHWNRVDVEVLAGGVDVGGRRLPSQAWMALRRLGPGGRCRGGGDLSGRSAFIGGPWDGPHPEHPVVAASARPDLGPHSAPGRRDRHRHGDRARPQHLQAMPAMSDSAAALQSAGQARGRRVEVGAHTPRAQATQGTLPRPAQRPGGSASGGTRTNGPEEAAPRSPPAPGRAGDQHTHQTTPSTRGSVRRGVPPPRTRHPTPVGSDPESCLR</sequence>
<organism evidence="2 3">
    <name type="scientific">Nonomuraea angiospora</name>
    <dbReference type="NCBI Taxonomy" id="46172"/>
    <lineage>
        <taxon>Bacteria</taxon>
        <taxon>Bacillati</taxon>
        <taxon>Actinomycetota</taxon>
        <taxon>Actinomycetes</taxon>
        <taxon>Streptosporangiales</taxon>
        <taxon>Streptosporangiaceae</taxon>
        <taxon>Nonomuraea</taxon>
    </lineage>
</organism>
<proteinExistence type="predicted"/>
<gene>
    <name evidence="2" type="ORF">H4W80_003097</name>
</gene>
<dbReference type="EMBL" id="JADBEK010000001">
    <property type="protein sequence ID" value="MBE1584839.1"/>
    <property type="molecule type" value="Genomic_DNA"/>
</dbReference>
<evidence type="ECO:0000313" key="2">
    <source>
        <dbReference type="EMBL" id="MBE1584839.1"/>
    </source>
</evidence>
<evidence type="ECO:0000313" key="3">
    <source>
        <dbReference type="Proteomes" id="UP000633509"/>
    </source>
</evidence>
<feature type="region of interest" description="Disordered" evidence="1">
    <location>
        <begin position="120"/>
        <end position="281"/>
    </location>
</feature>
<comment type="caution">
    <text evidence="2">The sequence shown here is derived from an EMBL/GenBank/DDBJ whole genome shotgun (WGS) entry which is preliminary data.</text>
</comment>
<accession>A0ABR9LW12</accession>
<reference evidence="2 3" key="1">
    <citation type="submission" date="2020-10" db="EMBL/GenBank/DDBJ databases">
        <title>Sequencing the genomes of 1000 actinobacteria strains.</title>
        <authorList>
            <person name="Klenk H.-P."/>
        </authorList>
    </citation>
    <scope>NUCLEOTIDE SEQUENCE [LARGE SCALE GENOMIC DNA]</scope>
    <source>
        <strain evidence="2 3">DSM 43173</strain>
    </source>
</reference>
<name>A0ABR9LW12_9ACTN</name>
<dbReference type="Proteomes" id="UP000633509">
    <property type="component" value="Unassembled WGS sequence"/>
</dbReference>
<evidence type="ECO:0000256" key="1">
    <source>
        <dbReference type="SAM" id="MobiDB-lite"/>
    </source>
</evidence>